<evidence type="ECO:0000256" key="5">
    <source>
        <dbReference type="SAM" id="MobiDB-lite"/>
    </source>
</evidence>
<dbReference type="STRING" id="691883.A0A058ZDB2"/>
<dbReference type="GO" id="GO:0033617">
    <property type="term" value="P:mitochondrial respiratory chain complex IV assembly"/>
    <property type="evidence" value="ECO:0007669"/>
    <property type="project" value="TreeGrafter"/>
</dbReference>
<dbReference type="EMBL" id="KB932202">
    <property type="protein sequence ID" value="KCV72400.1"/>
    <property type="molecule type" value="Genomic_DNA"/>
</dbReference>
<comment type="subcellular location">
    <subcellularLocation>
        <location evidence="1">Membrane</location>
        <topology evidence="1">Multi-pass membrane protein</topology>
    </subcellularLocation>
</comment>
<dbReference type="GO" id="GO:0032977">
    <property type="term" value="F:membrane insertase activity"/>
    <property type="evidence" value="ECO:0007669"/>
    <property type="project" value="InterPro"/>
</dbReference>
<evidence type="ECO:0000256" key="1">
    <source>
        <dbReference type="ARBA" id="ARBA00004141"/>
    </source>
</evidence>
<feature type="region of interest" description="Disordered" evidence="5">
    <location>
        <begin position="1"/>
        <end position="20"/>
    </location>
</feature>
<dbReference type="RefSeq" id="XP_009493978.1">
    <property type="nucleotide sequence ID" value="XM_009495703.1"/>
</dbReference>
<name>A0A058ZDB2_FONAL</name>
<dbReference type="PANTHER" id="PTHR12428">
    <property type="entry name" value="OXA1"/>
    <property type="match status" value="1"/>
</dbReference>
<protein>
    <submittedName>
        <fullName evidence="6">Uncharacterized protein</fullName>
    </submittedName>
</protein>
<dbReference type="GO" id="GO:0005743">
    <property type="term" value="C:mitochondrial inner membrane"/>
    <property type="evidence" value="ECO:0007669"/>
    <property type="project" value="TreeGrafter"/>
</dbReference>
<evidence type="ECO:0000313" key="7">
    <source>
        <dbReference type="Proteomes" id="UP000030693"/>
    </source>
</evidence>
<gene>
    <name evidence="6" type="ORF">H696_01795</name>
</gene>
<dbReference type="Proteomes" id="UP000030693">
    <property type="component" value="Unassembled WGS sequence"/>
</dbReference>
<keyword evidence="3" id="KW-1133">Transmembrane helix</keyword>
<dbReference type="GeneID" id="20526520"/>
<proteinExistence type="predicted"/>
<evidence type="ECO:0000313" key="6">
    <source>
        <dbReference type="EMBL" id="KCV72400.1"/>
    </source>
</evidence>
<keyword evidence="7" id="KW-1185">Reference proteome</keyword>
<dbReference type="AlphaFoldDB" id="A0A058ZDB2"/>
<accession>A0A058ZDB2</accession>
<keyword evidence="4" id="KW-0472">Membrane</keyword>
<evidence type="ECO:0000256" key="3">
    <source>
        <dbReference type="ARBA" id="ARBA00022989"/>
    </source>
</evidence>
<dbReference type="OrthoDB" id="2148490at2759"/>
<keyword evidence="2" id="KW-0812">Transmembrane</keyword>
<dbReference type="eggNOG" id="KOG1239">
    <property type="taxonomic scope" value="Eukaryota"/>
</dbReference>
<organism evidence="6">
    <name type="scientific">Fonticula alba</name>
    <name type="common">Slime mold</name>
    <dbReference type="NCBI Taxonomy" id="691883"/>
    <lineage>
        <taxon>Eukaryota</taxon>
        <taxon>Rotosphaerida</taxon>
        <taxon>Fonticulaceae</taxon>
        <taxon>Fonticula</taxon>
    </lineage>
</organism>
<evidence type="ECO:0000256" key="4">
    <source>
        <dbReference type="ARBA" id="ARBA00023136"/>
    </source>
</evidence>
<evidence type="ECO:0000256" key="2">
    <source>
        <dbReference type="ARBA" id="ARBA00022692"/>
    </source>
</evidence>
<dbReference type="PANTHER" id="PTHR12428:SF65">
    <property type="entry name" value="CYTOCHROME C OXIDASE ASSEMBLY PROTEIN COX18, MITOCHONDRIAL"/>
    <property type="match status" value="1"/>
</dbReference>
<dbReference type="GO" id="GO:0032979">
    <property type="term" value="P:protein insertion into mitochondrial inner membrane from matrix"/>
    <property type="evidence" value="ECO:0007669"/>
    <property type="project" value="TreeGrafter"/>
</dbReference>
<sequence length="471" mass="50620">MHSLLRWAGPLARRSGTQPATAAAMHQLLQRCRGPPRAKAPAGVALASGAITSAGDGPATTQAPEAELASTPAADPMADQMADMMASLMASSAPMPGAGGALAGELLPLASSYQDPVMGFVWVAERALRLLHDLPSGAGLPPVPWWLTILTLTLVARSAISVPATMWSLRRSHAIERLKPTLDAWQARFSTEMMRDVVTAYERRRDAPGPPPSPKEVLQAGNINIVYEDVVPAAHGIELAPAARKKLVRQLEKRMRKQRGAELKGAGLSHYASPPVMMAVMQIPLWLSVSLALRHMSAFSGGSWLLNAAAGTPDPAFRPAPLPGFTEGGFGPFLDLTVADPSGLLPLATGSVLLLNSLYTYLRKPAGVELSVQMRYVNALSVSGACVIFALGDTLPAALYFYWLSSGVFSLSQQVLLNNPWFRRYVLRVPFLRSERASLIHLGRRLQREGKLGASLLAAARGWRMPAWWRA</sequence>
<dbReference type="InterPro" id="IPR001708">
    <property type="entry name" value="YidC/ALB3/OXA1/COX18"/>
</dbReference>
<reference evidence="6" key="1">
    <citation type="submission" date="2013-04" db="EMBL/GenBank/DDBJ databases">
        <title>The Genome Sequence of Fonticula alba ATCC 38817.</title>
        <authorList>
            <consortium name="The Broad Institute Genomics Platform"/>
            <person name="Russ C."/>
            <person name="Cuomo C."/>
            <person name="Burger G."/>
            <person name="Gray M.W."/>
            <person name="Holland P.W.H."/>
            <person name="King N."/>
            <person name="Lang F.B.F."/>
            <person name="Roger A.J."/>
            <person name="Ruiz-Trillo I."/>
            <person name="Brown M."/>
            <person name="Walker B."/>
            <person name="Young S."/>
            <person name="Zeng Q."/>
            <person name="Gargeya S."/>
            <person name="Fitzgerald M."/>
            <person name="Haas B."/>
            <person name="Abouelleil A."/>
            <person name="Allen A.W."/>
            <person name="Alvarado L."/>
            <person name="Arachchi H.M."/>
            <person name="Berlin A.M."/>
            <person name="Chapman S.B."/>
            <person name="Gainer-Dewar J."/>
            <person name="Goldberg J."/>
            <person name="Griggs A."/>
            <person name="Gujja S."/>
            <person name="Hansen M."/>
            <person name="Howarth C."/>
            <person name="Imamovic A."/>
            <person name="Ireland A."/>
            <person name="Larimer J."/>
            <person name="McCowan C."/>
            <person name="Murphy C."/>
            <person name="Pearson M."/>
            <person name="Poon T.W."/>
            <person name="Priest M."/>
            <person name="Roberts A."/>
            <person name="Saif S."/>
            <person name="Shea T."/>
            <person name="Sisk P."/>
            <person name="Sykes S."/>
            <person name="Wortman J."/>
            <person name="Nusbaum C."/>
            <person name="Birren B."/>
        </authorList>
    </citation>
    <scope>NUCLEOTIDE SEQUENCE [LARGE SCALE GENOMIC DNA]</scope>
    <source>
        <strain evidence="6">ATCC 38817</strain>
    </source>
</reference>